<proteinExistence type="predicted"/>
<reference evidence="1 2" key="1">
    <citation type="journal article" date="2016" name="DNA Res.">
        <title>Genome sequence of Aspergillus luchuensis NBRC 4314.</title>
        <authorList>
            <person name="Yamada O."/>
            <person name="Machida M."/>
            <person name="Hosoyama A."/>
            <person name="Goto M."/>
            <person name="Takahashi T."/>
            <person name="Futagami T."/>
            <person name="Yamagata Y."/>
            <person name="Takeuchi M."/>
            <person name="Kobayashi T."/>
            <person name="Koike H."/>
            <person name="Abe K."/>
            <person name="Asai K."/>
            <person name="Arita M."/>
            <person name="Fujita N."/>
            <person name="Fukuda K."/>
            <person name="Higa K."/>
            <person name="Horikawa H."/>
            <person name="Ishikawa T."/>
            <person name="Jinno K."/>
            <person name="Kato Y."/>
            <person name="Kirimura K."/>
            <person name="Mizutani O."/>
            <person name="Nakasone K."/>
            <person name="Sano M."/>
            <person name="Shiraishi Y."/>
            <person name="Tsukahara M."/>
            <person name="Gomi K."/>
        </authorList>
    </citation>
    <scope>NUCLEOTIDE SEQUENCE [LARGE SCALE GENOMIC DNA]</scope>
    <source>
        <strain evidence="1 2">RIB 2604</strain>
    </source>
</reference>
<organism evidence="1 2">
    <name type="scientific">Aspergillus kawachii</name>
    <name type="common">White koji mold</name>
    <name type="synonym">Aspergillus awamori var. kawachi</name>
    <dbReference type="NCBI Taxonomy" id="1069201"/>
    <lineage>
        <taxon>Eukaryota</taxon>
        <taxon>Fungi</taxon>
        <taxon>Dikarya</taxon>
        <taxon>Ascomycota</taxon>
        <taxon>Pezizomycotina</taxon>
        <taxon>Eurotiomycetes</taxon>
        <taxon>Eurotiomycetidae</taxon>
        <taxon>Eurotiales</taxon>
        <taxon>Aspergillaceae</taxon>
        <taxon>Aspergillus</taxon>
        <taxon>Aspergillus subgen. Circumdati</taxon>
    </lineage>
</organism>
<dbReference type="VEuPathDB" id="FungiDB:ASPFODRAFT_321224"/>
<protein>
    <submittedName>
        <fullName evidence="1">NACHT and Ankyrin domain protein</fullName>
    </submittedName>
</protein>
<dbReference type="AlphaFoldDB" id="A0A146F398"/>
<reference evidence="2" key="2">
    <citation type="submission" date="2016-02" db="EMBL/GenBank/DDBJ databases">
        <title>Genome sequencing of Aspergillus luchuensis NBRC 4314.</title>
        <authorList>
            <person name="Yamada O."/>
        </authorList>
    </citation>
    <scope>NUCLEOTIDE SEQUENCE [LARGE SCALE GENOMIC DNA]</scope>
    <source>
        <strain evidence="2">RIB 2604</strain>
    </source>
</reference>
<evidence type="ECO:0000313" key="1">
    <source>
        <dbReference type="EMBL" id="GAT20223.1"/>
    </source>
</evidence>
<evidence type="ECO:0000313" key="2">
    <source>
        <dbReference type="Proteomes" id="UP000075230"/>
    </source>
</evidence>
<dbReference type="EMBL" id="BCWF01000006">
    <property type="protein sequence ID" value="GAT20223.1"/>
    <property type="molecule type" value="Genomic_DNA"/>
</dbReference>
<gene>
    <name evidence="1" type="ORF">RIB2604_00608140</name>
</gene>
<dbReference type="Proteomes" id="UP000075230">
    <property type="component" value="Unassembled WGS sequence"/>
</dbReference>
<name>A0A146F398_ASPKA</name>
<comment type="caution">
    <text evidence="1">The sequence shown here is derived from an EMBL/GenBank/DDBJ whole genome shotgun (WGS) entry which is preliminary data.</text>
</comment>
<sequence>MVDVHAVNCRLAQAAHSVRAAMRSLGGGRESQDSSHKAILAMSEIIDLLYQIREQLSSDEKWTIAQARLNALEELLNSFEITIATMEINFQPGGVGSRVYRKGLLEQTFIQREKAAMEHQLRTSIRTFRDLEPGKYLRSLSHFFTIQITELVILRMAATIPLLRGGLPLHYESSHVEKPDEIYWDVQ</sequence>
<accession>A0A146F398</accession>